<evidence type="ECO:0000256" key="1">
    <source>
        <dbReference type="SAM" id="MobiDB-lite"/>
    </source>
</evidence>
<dbReference type="Proteomes" id="UP000218785">
    <property type="component" value="Chromosome"/>
</dbReference>
<accession>A0A1Z4N196</accession>
<proteinExistence type="predicted"/>
<name>A0A1Z4N196_9CYAN</name>
<evidence type="ECO:0008006" key="4">
    <source>
        <dbReference type="Google" id="ProtNLM"/>
    </source>
</evidence>
<dbReference type="KEGG" id="ttq:NIES37_34850"/>
<dbReference type="EMBL" id="AP018248">
    <property type="protein sequence ID" value="BAY99502.1"/>
    <property type="molecule type" value="Genomic_DNA"/>
</dbReference>
<dbReference type="AlphaFoldDB" id="A0A1Z4N196"/>
<keyword evidence="3" id="KW-1185">Reference proteome</keyword>
<evidence type="ECO:0000313" key="3">
    <source>
        <dbReference type="Proteomes" id="UP000218785"/>
    </source>
</evidence>
<sequence length="74" mass="7863">MKAKIQKNNYQKNPQDSKTIQLSKLSELSDQEAELVVGGWVSTGGSRSGTGGGSGSRGWNDSGITGQRNFGEFV</sequence>
<organism evidence="2 3">
    <name type="scientific">Tolypothrix tenuis PCC 7101</name>
    <dbReference type="NCBI Taxonomy" id="231146"/>
    <lineage>
        <taxon>Bacteria</taxon>
        <taxon>Bacillati</taxon>
        <taxon>Cyanobacteriota</taxon>
        <taxon>Cyanophyceae</taxon>
        <taxon>Nostocales</taxon>
        <taxon>Tolypothrichaceae</taxon>
        <taxon>Tolypothrix</taxon>
    </lineage>
</organism>
<protein>
    <recommendedName>
        <fullName evidence="4">Bacteriocin-type signal sequence</fullName>
    </recommendedName>
</protein>
<gene>
    <name evidence="2" type="ORF">NIES37_34850</name>
</gene>
<dbReference type="RefSeq" id="WP_096577681.1">
    <property type="nucleotide sequence ID" value="NZ_CAWNJS010000001.1"/>
</dbReference>
<feature type="region of interest" description="Disordered" evidence="1">
    <location>
        <begin position="40"/>
        <end position="74"/>
    </location>
</feature>
<evidence type="ECO:0000313" key="2">
    <source>
        <dbReference type="EMBL" id="BAY99502.1"/>
    </source>
</evidence>
<reference evidence="2 3" key="1">
    <citation type="submission" date="2017-06" db="EMBL/GenBank/DDBJ databases">
        <title>Genome sequencing of cyanobaciteial culture collection at National Institute for Environmental Studies (NIES).</title>
        <authorList>
            <person name="Hirose Y."/>
            <person name="Shimura Y."/>
            <person name="Fujisawa T."/>
            <person name="Nakamura Y."/>
            <person name="Kawachi M."/>
        </authorList>
    </citation>
    <scope>NUCLEOTIDE SEQUENCE [LARGE SCALE GENOMIC DNA]</scope>
    <source>
        <strain evidence="2 3">NIES-37</strain>
    </source>
</reference>
<feature type="compositionally biased region" description="Gly residues" evidence="1">
    <location>
        <begin position="46"/>
        <end position="56"/>
    </location>
</feature>